<reference evidence="2 3" key="1">
    <citation type="submission" date="2016-11" db="EMBL/GenBank/DDBJ databases">
        <authorList>
            <person name="Jaros S."/>
            <person name="Januszkiewicz K."/>
            <person name="Wedrychowicz H."/>
        </authorList>
    </citation>
    <scope>NUCLEOTIDE SEQUENCE [LARGE SCALE GENOMIC DNA]</scope>
    <source>
        <strain evidence="2 3">CGMCC 1.6102</strain>
    </source>
</reference>
<proteinExistence type="predicted"/>
<evidence type="ECO:0000256" key="1">
    <source>
        <dbReference type="SAM" id="SignalP"/>
    </source>
</evidence>
<evidence type="ECO:0000313" key="2">
    <source>
        <dbReference type="EMBL" id="SHM74256.1"/>
    </source>
</evidence>
<dbReference type="Proteomes" id="UP000184513">
    <property type="component" value="Unassembled WGS sequence"/>
</dbReference>
<evidence type="ECO:0000313" key="3">
    <source>
        <dbReference type="Proteomes" id="UP000184513"/>
    </source>
</evidence>
<feature type="signal peptide" evidence="1">
    <location>
        <begin position="1"/>
        <end position="25"/>
    </location>
</feature>
<accession>A0A1M7L8P1</accession>
<keyword evidence="3" id="KW-1185">Reference proteome</keyword>
<dbReference type="RefSeq" id="WP_073093589.1">
    <property type="nucleotide sequence ID" value="NZ_FRCY01000003.1"/>
</dbReference>
<name>A0A1M7L8P1_9BACT</name>
<gene>
    <name evidence="2" type="ORF">SAMN04488057_103164</name>
</gene>
<sequence>MPQRYSLAIMLALASFFLVSAGSNAQPCPESLSSIEENANYLEINSPGNTVKIPLHHIRIFPEGKERIYMLLPDILTNSSTPIIRWNELVLKKPLNSSEKWTGTIDRKSFFPTPCIPLLEDAHFSSAESNQDFIYQTENNTVSVKGSISFPQISGRQLIIHLNVDRQTIPLPLINDLDGQLFTREGAIPITSGEISYIPTSHILKGSGTAEGTAINQSFEFLIKDYKGEPGIYLINEGTDSRNAFFVYKVEGKPAGKLTIFKYALNPKVLESSAFFRLAPFDVDALDSADLVPAATFFSESVLIDPKPAPTLLSVANNAFEGNAPNLEQLKKLKSPEIANQGQWTKSITFTFENLPIWNLHFTEDQQGDSLQNLQIGYLSPENPDNQPALSERLTFNQVEQINAGFMEIFKNFDETSDTVQLKTAILELFSANNLPTEATMSDDFEPFLVTTISGFREAERYALTSGTGDFSADMNTQGLELLPIDLILKKDGLKPVSRSFDFHGTSILIRYGTDSIEVTTSNETQRKQSTKIPNSNLFDIYQFYGIISSLPLKEDYEADLSFFDVTPVFVTHLGQETTQERLVIQPGFVHAWVRVMESLTYQGEPAFKLSVQFNGLSNPLFAEFYEENYTGTYYVSRSFPHQIIRANFEQGLVLQ</sequence>
<dbReference type="OrthoDB" id="835688at2"/>
<dbReference type="AlphaFoldDB" id="A0A1M7L8P1"/>
<keyword evidence="1" id="KW-0732">Signal</keyword>
<feature type="chain" id="PRO_5012590732" evidence="1">
    <location>
        <begin position="26"/>
        <end position="656"/>
    </location>
</feature>
<dbReference type="EMBL" id="FRCY01000003">
    <property type="protein sequence ID" value="SHM74256.1"/>
    <property type="molecule type" value="Genomic_DNA"/>
</dbReference>
<organism evidence="2 3">
    <name type="scientific">Cyclobacterium lianum</name>
    <dbReference type="NCBI Taxonomy" id="388280"/>
    <lineage>
        <taxon>Bacteria</taxon>
        <taxon>Pseudomonadati</taxon>
        <taxon>Bacteroidota</taxon>
        <taxon>Cytophagia</taxon>
        <taxon>Cytophagales</taxon>
        <taxon>Cyclobacteriaceae</taxon>
        <taxon>Cyclobacterium</taxon>
    </lineage>
</organism>
<protein>
    <submittedName>
        <fullName evidence="2">Uncharacterized protein</fullName>
    </submittedName>
</protein>